<dbReference type="Pfam" id="PF13173">
    <property type="entry name" value="AAA_14"/>
    <property type="match status" value="1"/>
</dbReference>
<protein>
    <recommendedName>
        <fullName evidence="1">AAA domain-containing protein</fullName>
    </recommendedName>
</protein>
<name>A0A2N1UMV4_9BACT</name>
<dbReference type="InterPro" id="IPR041682">
    <property type="entry name" value="AAA_14"/>
</dbReference>
<dbReference type="EMBL" id="PGYQ01000017">
    <property type="protein sequence ID" value="PKL72096.1"/>
    <property type="molecule type" value="Genomic_DNA"/>
</dbReference>
<sequence>MERKNYLKKLRELAKSKEDAIALIEVRRAGKTFLTKQFLKEKTKEETLYVNFEDPKLEPYLSLNLLEEIYEAYRSYINKENFAWLVLDEIQNIEKWEKWVRIMQKKEKVKIIITGSSSKLLSGEFSSLLTGSTLFLKNMASFF</sequence>
<gene>
    <name evidence="2" type="ORF">CVV26_03005</name>
</gene>
<dbReference type="PANTHER" id="PTHR33295:SF19">
    <property type="entry name" value="ARCHAEAL ATPASE"/>
    <property type="match status" value="1"/>
</dbReference>
<dbReference type="InterPro" id="IPR027417">
    <property type="entry name" value="P-loop_NTPase"/>
</dbReference>
<accession>A0A2N1UMV4</accession>
<reference evidence="2 3" key="1">
    <citation type="journal article" date="2017" name="ISME J.">
        <title>Potential for microbial H2 and metal transformations associated with novel bacteria and archaea in deep terrestrial subsurface sediments.</title>
        <authorList>
            <person name="Hernsdorf A.W."/>
            <person name="Amano Y."/>
            <person name="Miyakawa K."/>
            <person name="Ise K."/>
            <person name="Suzuki Y."/>
            <person name="Anantharaman K."/>
            <person name="Probst A."/>
            <person name="Burstein D."/>
            <person name="Thomas B.C."/>
            <person name="Banfield J.F."/>
        </authorList>
    </citation>
    <scope>NUCLEOTIDE SEQUENCE [LARGE SCALE GENOMIC DNA]</scope>
    <source>
        <strain evidence="2">HGW-Kuenenbacteria-1</strain>
    </source>
</reference>
<evidence type="ECO:0000313" key="3">
    <source>
        <dbReference type="Proteomes" id="UP000233414"/>
    </source>
</evidence>
<feature type="domain" description="AAA" evidence="1">
    <location>
        <begin position="20"/>
        <end position="134"/>
    </location>
</feature>
<dbReference type="AlphaFoldDB" id="A0A2N1UMV4"/>
<comment type="caution">
    <text evidence="2">The sequence shown here is derived from an EMBL/GenBank/DDBJ whole genome shotgun (WGS) entry which is preliminary data.</text>
</comment>
<evidence type="ECO:0000259" key="1">
    <source>
        <dbReference type="Pfam" id="PF13173"/>
    </source>
</evidence>
<dbReference type="PANTHER" id="PTHR33295">
    <property type="entry name" value="ATPASE"/>
    <property type="match status" value="1"/>
</dbReference>
<dbReference type="Gene3D" id="3.40.50.300">
    <property type="entry name" value="P-loop containing nucleotide triphosphate hydrolases"/>
    <property type="match status" value="1"/>
</dbReference>
<dbReference type="Proteomes" id="UP000233414">
    <property type="component" value="Unassembled WGS sequence"/>
</dbReference>
<dbReference type="SUPFAM" id="SSF52540">
    <property type="entry name" value="P-loop containing nucleoside triphosphate hydrolases"/>
    <property type="match status" value="1"/>
</dbReference>
<proteinExistence type="predicted"/>
<organism evidence="2 3">
    <name type="scientific">Candidatus Kuenenbacteria bacterium HGW-Kuenenbacteria-1</name>
    <dbReference type="NCBI Taxonomy" id="2013812"/>
    <lineage>
        <taxon>Bacteria</taxon>
        <taxon>Candidatus Kueneniibacteriota</taxon>
    </lineage>
</organism>
<evidence type="ECO:0000313" key="2">
    <source>
        <dbReference type="EMBL" id="PKL72096.1"/>
    </source>
</evidence>